<dbReference type="RefSeq" id="WP_234606382.1">
    <property type="nucleotide sequence ID" value="NZ_CP094997.1"/>
</dbReference>
<sequence length="135" mass="15297">MTETAAETVTETVKYVRLRGYAHIGVAVDGRLTLSMCDPMGKPYPVKRPIFFSFIPGTPEGWTPSFPENPPVVPPPVNPPIRFLKIDMYAQFTEDQFKLYDDLWKIIDPDLTWETAELPTPETMDDMNPTGPPRP</sequence>
<protein>
    <submittedName>
        <fullName evidence="1">Uncharacterized protein</fullName>
    </submittedName>
</protein>
<dbReference type="Proteomes" id="UP001139000">
    <property type="component" value="Unassembled WGS sequence"/>
</dbReference>
<gene>
    <name evidence="1" type="ORF">LXM26_03665</name>
</gene>
<comment type="caution">
    <text evidence="1">The sequence shown here is derived from an EMBL/GenBank/DDBJ whole genome shotgun (WGS) entry which is preliminary data.</text>
</comment>
<proteinExistence type="predicted"/>
<evidence type="ECO:0000313" key="1">
    <source>
        <dbReference type="EMBL" id="MCF0060575.1"/>
    </source>
</evidence>
<dbReference type="AlphaFoldDB" id="A0A9X1PHU5"/>
<dbReference type="EMBL" id="JAJTTC010000001">
    <property type="protein sequence ID" value="MCF0060575.1"/>
    <property type="molecule type" value="Genomic_DNA"/>
</dbReference>
<reference evidence="1" key="1">
    <citation type="submission" date="2021-12" db="EMBL/GenBank/DDBJ databases">
        <title>Novel species in genus Dyadobacter.</title>
        <authorList>
            <person name="Ma C."/>
        </authorList>
    </citation>
    <scope>NUCLEOTIDE SEQUENCE</scope>
    <source>
        <strain evidence="1">LJ419</strain>
    </source>
</reference>
<evidence type="ECO:0000313" key="2">
    <source>
        <dbReference type="Proteomes" id="UP001139000"/>
    </source>
</evidence>
<accession>A0A9X1PHU5</accession>
<keyword evidence="2" id="KW-1185">Reference proteome</keyword>
<organism evidence="1 2">
    <name type="scientific">Dyadobacter chenwenxiniae</name>
    <dbReference type="NCBI Taxonomy" id="2906456"/>
    <lineage>
        <taxon>Bacteria</taxon>
        <taxon>Pseudomonadati</taxon>
        <taxon>Bacteroidota</taxon>
        <taxon>Cytophagia</taxon>
        <taxon>Cytophagales</taxon>
        <taxon>Spirosomataceae</taxon>
        <taxon>Dyadobacter</taxon>
    </lineage>
</organism>
<name>A0A9X1PHU5_9BACT</name>